<evidence type="ECO:0000259" key="12">
    <source>
        <dbReference type="PROSITE" id="PS51379"/>
    </source>
</evidence>
<feature type="domain" description="4Fe-4S ferredoxin-type" evidence="12">
    <location>
        <begin position="323"/>
        <end position="353"/>
    </location>
</feature>
<dbReference type="PROSITE" id="PS51379">
    <property type="entry name" value="4FE4S_FER_2"/>
    <property type="match status" value="1"/>
</dbReference>
<dbReference type="NCBIfam" id="TIGR02486">
    <property type="entry name" value="RDH"/>
    <property type="match status" value="1"/>
</dbReference>
<dbReference type="Proteomes" id="UP000430508">
    <property type="component" value="Chromosome"/>
</dbReference>
<dbReference type="GO" id="GO:0051539">
    <property type="term" value="F:4 iron, 4 sulfur cluster binding"/>
    <property type="evidence" value="ECO:0007669"/>
    <property type="project" value="UniProtKB-KW"/>
</dbReference>
<keyword evidence="5" id="KW-0479">Metal-binding</keyword>
<evidence type="ECO:0000256" key="3">
    <source>
        <dbReference type="ARBA" id="ARBA00022475"/>
    </source>
</evidence>
<keyword evidence="9" id="KW-0411">Iron-sulfur</keyword>
<dbReference type="Pfam" id="PF13484">
    <property type="entry name" value="Fer4_16"/>
    <property type="match status" value="1"/>
</dbReference>
<evidence type="ECO:0000256" key="2">
    <source>
        <dbReference type="ARBA" id="ARBA00004236"/>
    </source>
</evidence>
<keyword evidence="10" id="KW-0472">Membrane</keyword>
<dbReference type="GO" id="GO:0005886">
    <property type="term" value="C:plasma membrane"/>
    <property type="evidence" value="ECO:0007669"/>
    <property type="project" value="UniProtKB-SubCell"/>
</dbReference>
<dbReference type="AlphaFoldDB" id="A0A857DHD4"/>
<evidence type="ECO:0000256" key="9">
    <source>
        <dbReference type="ARBA" id="ARBA00023014"/>
    </source>
</evidence>
<accession>A0A857DHD4</accession>
<keyword evidence="8" id="KW-0408">Iron</keyword>
<organism evidence="13 14">
    <name type="scientific">Dehalobacter restrictus</name>
    <dbReference type="NCBI Taxonomy" id="55583"/>
    <lineage>
        <taxon>Bacteria</taxon>
        <taxon>Bacillati</taxon>
        <taxon>Bacillota</taxon>
        <taxon>Clostridia</taxon>
        <taxon>Eubacteriales</taxon>
        <taxon>Desulfitobacteriaceae</taxon>
        <taxon>Dehalobacter</taxon>
    </lineage>
</organism>
<evidence type="ECO:0000256" key="10">
    <source>
        <dbReference type="ARBA" id="ARBA00023136"/>
    </source>
</evidence>
<proteinExistence type="predicted"/>
<keyword evidence="6" id="KW-0732">Signal</keyword>
<evidence type="ECO:0000313" key="13">
    <source>
        <dbReference type="EMBL" id="QGZ99918.1"/>
    </source>
</evidence>
<comment type="cofactor">
    <cofactor evidence="1">
        <name>[4Fe-4S] cluster</name>
        <dbReference type="ChEBI" id="CHEBI:49883"/>
    </cofactor>
</comment>
<dbReference type="PANTHER" id="PTHR42827:SF1">
    <property type="entry name" value="IRON-SULFUR CLUSTER-BINDING PROTEIN"/>
    <property type="match status" value="1"/>
</dbReference>
<protein>
    <submittedName>
        <fullName evidence="13">Reductive dehalogenase</fullName>
    </submittedName>
</protein>
<dbReference type="Gene3D" id="3.30.70.20">
    <property type="match status" value="1"/>
</dbReference>
<evidence type="ECO:0000256" key="4">
    <source>
        <dbReference type="ARBA" id="ARBA00022485"/>
    </source>
</evidence>
<evidence type="ECO:0000256" key="6">
    <source>
        <dbReference type="ARBA" id="ARBA00022729"/>
    </source>
</evidence>
<evidence type="ECO:0000256" key="1">
    <source>
        <dbReference type="ARBA" id="ARBA00001966"/>
    </source>
</evidence>
<dbReference type="GO" id="GO:0046872">
    <property type="term" value="F:metal ion binding"/>
    <property type="evidence" value="ECO:0007669"/>
    <property type="project" value="UniProtKB-KW"/>
</dbReference>
<reference evidence="13 14" key="1">
    <citation type="submission" date="2019-12" db="EMBL/GenBank/DDBJ databases">
        <title>Sequence classification of anaerobic respiratory reductive dehalogenases: First we see many, then we see few.</title>
        <authorList>
            <person name="Molenda O."/>
            <person name="Puentes Jacome L.A."/>
            <person name="Cao X."/>
            <person name="Nesbo C.L."/>
            <person name="Tang S."/>
            <person name="Morson N."/>
            <person name="Patron J."/>
            <person name="Lomheim L."/>
            <person name="Wishart D.S."/>
            <person name="Edwards E.A."/>
        </authorList>
    </citation>
    <scope>NUCLEOTIDE SEQUENCE [LARGE SCALE GENOMIC DNA]</scope>
    <source>
        <strain evidence="13 14">12DCA</strain>
    </source>
</reference>
<keyword evidence="7" id="KW-0677">Repeat</keyword>
<dbReference type="InterPro" id="IPR019546">
    <property type="entry name" value="TAT_signal_bac_arc"/>
</dbReference>
<comment type="cofactor">
    <cofactor evidence="11">
        <name>corrinoid</name>
        <dbReference type="ChEBI" id="CHEBI:33913"/>
    </cofactor>
</comment>
<keyword evidence="3" id="KW-1003">Cell membrane</keyword>
<evidence type="ECO:0000256" key="5">
    <source>
        <dbReference type="ARBA" id="ARBA00022723"/>
    </source>
</evidence>
<evidence type="ECO:0000256" key="7">
    <source>
        <dbReference type="ARBA" id="ARBA00022737"/>
    </source>
</evidence>
<dbReference type="Pfam" id="PF10518">
    <property type="entry name" value="TAT_signal"/>
    <property type="match status" value="1"/>
</dbReference>
<dbReference type="InterPro" id="IPR012832">
    <property type="entry name" value="RDH"/>
</dbReference>
<dbReference type="InterPro" id="IPR017900">
    <property type="entry name" value="4Fe4S_Fe_S_CS"/>
</dbReference>
<dbReference type="PANTHER" id="PTHR42827">
    <property type="entry name" value="IRON-SULFUR CLUSTER-BINDING PROTEIN-RELATED"/>
    <property type="match status" value="1"/>
</dbReference>
<evidence type="ECO:0000256" key="8">
    <source>
        <dbReference type="ARBA" id="ARBA00023004"/>
    </source>
</evidence>
<dbReference type="EMBL" id="CP046996">
    <property type="protein sequence ID" value="QGZ99918.1"/>
    <property type="molecule type" value="Genomic_DNA"/>
</dbReference>
<keyword evidence="4" id="KW-0004">4Fe-4S</keyword>
<dbReference type="NCBIfam" id="TIGR01409">
    <property type="entry name" value="TAT_signal_seq"/>
    <property type="match status" value="1"/>
</dbReference>
<name>A0A857DHD4_9FIRM</name>
<sequence>MSNEQKQQLKINRRNFLKAGAAATAMGVVGALTAPAKVASAAGETFRYTAAPKGQWSKLHPVHDMGSVSLRFVEQNDQWLGTTKIVGPIKRTSQYDSGFDRCAEGKVSQRGQLGLYNLIPKDPMAMAIVMGTALPRPLVEGPVAPVKTEIPDPEQMSMHIKDLAYFLRADDVGIGKMPSYAYYSEKVIYEPFPGRELFELPREQCVKPMTEPDMPYVIVVMVDQNLKTTLASTGYDAISLSQSFLGYHSTGVISVIIAQYIRNLGYNARAQYAVDYNANMPPVIIAAGLGELSRTGECTIHPRLGFRHKVAAITTDLPLTPDKPVDFGLLDFCRICKKCADNCPSGAISLDDDMKEINGYLRWATNADKCAEFRASNEEGASCGRCMKVCPWNSKEDSWFHQAGTWFGSQTKTSASMLKSIDDMFGYGTEQIEKYKWWLEWPENYKLPPVSVLTAPLPSHGVL</sequence>
<gene>
    <name evidence="13" type="ORF">GQ588_04280</name>
</gene>
<evidence type="ECO:0000256" key="11">
    <source>
        <dbReference type="ARBA" id="ARBA00029374"/>
    </source>
</evidence>
<dbReference type="PROSITE" id="PS00198">
    <property type="entry name" value="4FE4S_FER_1"/>
    <property type="match status" value="1"/>
</dbReference>
<dbReference type="InterPro" id="IPR017896">
    <property type="entry name" value="4Fe4S_Fe-S-bd"/>
</dbReference>
<dbReference type="RefSeq" id="WP_158208145.1">
    <property type="nucleotide sequence ID" value="NZ_CP046996.1"/>
</dbReference>
<dbReference type="SUPFAM" id="SSF54862">
    <property type="entry name" value="4Fe-4S ferredoxins"/>
    <property type="match status" value="1"/>
</dbReference>
<dbReference type="PROSITE" id="PS51318">
    <property type="entry name" value="TAT"/>
    <property type="match status" value="1"/>
</dbReference>
<evidence type="ECO:0000313" key="14">
    <source>
        <dbReference type="Proteomes" id="UP000430508"/>
    </source>
</evidence>
<comment type="subcellular location">
    <subcellularLocation>
        <location evidence="2">Cell membrane</location>
    </subcellularLocation>
</comment>
<dbReference type="InterPro" id="IPR006311">
    <property type="entry name" value="TAT_signal"/>
</dbReference>